<evidence type="ECO:0008006" key="4">
    <source>
        <dbReference type="Google" id="ProtNLM"/>
    </source>
</evidence>
<dbReference type="OrthoDB" id="9805588at2"/>
<name>A0A4S2DMQ4_9CLOT</name>
<evidence type="ECO:0000313" key="2">
    <source>
        <dbReference type="EMBL" id="TGY42314.1"/>
    </source>
</evidence>
<reference evidence="2 3" key="1">
    <citation type="submission" date="2019-04" db="EMBL/GenBank/DDBJ databases">
        <title>Microbes associate with the intestines of laboratory mice.</title>
        <authorList>
            <person name="Navarre W."/>
            <person name="Wong E."/>
            <person name="Huang K."/>
            <person name="Tropini C."/>
            <person name="Ng K."/>
            <person name="Yu B."/>
        </authorList>
    </citation>
    <scope>NUCLEOTIDE SEQUENCE [LARGE SCALE GENOMIC DNA]</scope>
    <source>
        <strain evidence="2 3">NM50_B9-20</strain>
    </source>
</reference>
<protein>
    <recommendedName>
        <fullName evidence="4">YcxB family protein</fullName>
    </recommendedName>
</protein>
<dbReference type="AlphaFoldDB" id="A0A4S2DMQ4"/>
<feature type="transmembrane region" description="Helical" evidence="1">
    <location>
        <begin position="29"/>
        <end position="49"/>
    </location>
</feature>
<keyword evidence="1" id="KW-0812">Transmembrane</keyword>
<feature type="transmembrane region" description="Helical" evidence="1">
    <location>
        <begin position="55"/>
        <end position="73"/>
    </location>
</feature>
<evidence type="ECO:0000256" key="1">
    <source>
        <dbReference type="SAM" id="Phobius"/>
    </source>
</evidence>
<keyword evidence="3" id="KW-1185">Reference proteome</keyword>
<gene>
    <name evidence="2" type="ORF">E5347_08825</name>
</gene>
<proteinExistence type="predicted"/>
<dbReference type="EMBL" id="SRYR01000003">
    <property type="protein sequence ID" value="TGY42314.1"/>
    <property type="molecule type" value="Genomic_DNA"/>
</dbReference>
<evidence type="ECO:0000313" key="3">
    <source>
        <dbReference type="Proteomes" id="UP000306888"/>
    </source>
</evidence>
<sequence>MYTYKLVNNDEFKTAYKEYYRKNLLKGSLIITGFITLILFLLLFLFLIIIYKANLIILICIYSITLILEAIIFSKSYKNAIRRILDSVSNTEINISFDEKGIYISQDGILRNISWKAVREVIVDENNLLFHFNVTGVPGNFFYLKFFDVQKEDLLIDIKKYVMVKGC</sequence>
<keyword evidence="1" id="KW-0472">Membrane</keyword>
<accession>A0A4S2DMQ4</accession>
<dbReference type="RefSeq" id="WP_136006525.1">
    <property type="nucleotide sequence ID" value="NZ_SRYR01000003.1"/>
</dbReference>
<comment type="caution">
    <text evidence="2">The sequence shown here is derived from an EMBL/GenBank/DDBJ whole genome shotgun (WGS) entry which is preliminary data.</text>
</comment>
<keyword evidence="1" id="KW-1133">Transmembrane helix</keyword>
<organism evidence="2 3">
    <name type="scientific">Clostridium sartagoforme</name>
    <dbReference type="NCBI Taxonomy" id="84031"/>
    <lineage>
        <taxon>Bacteria</taxon>
        <taxon>Bacillati</taxon>
        <taxon>Bacillota</taxon>
        <taxon>Clostridia</taxon>
        <taxon>Eubacteriales</taxon>
        <taxon>Clostridiaceae</taxon>
        <taxon>Clostridium</taxon>
    </lineage>
</organism>
<dbReference type="Proteomes" id="UP000306888">
    <property type="component" value="Unassembled WGS sequence"/>
</dbReference>